<name>A0ABT9SV43_9GAMM</name>
<evidence type="ECO:0000256" key="1">
    <source>
        <dbReference type="SAM" id="Phobius"/>
    </source>
</evidence>
<gene>
    <name evidence="2" type="ORF">J2T07_000031</name>
</gene>
<sequence>MAIRSMTARGMTLVELLVGLAVAAIVAAVAMTGLSIMGLAILRQRAATRMDDAAWLAHAAIARDLCVSTRWKGCVEARGCTTQTAHGGTPALVLDHAEWFVDGGLWRCEGRDCQTYLDGIAGAEFIASLRDDGGTLRQVPFAPIHENRARALEVVLWTVDGHRYSRTTDRGGCAPVR</sequence>
<comment type="caution">
    <text evidence="2">The sequence shown here is derived from an EMBL/GenBank/DDBJ whole genome shotgun (WGS) entry which is preliminary data.</text>
</comment>
<dbReference type="InterPro" id="IPR012902">
    <property type="entry name" value="N_methyl_site"/>
</dbReference>
<reference evidence="2 3" key="1">
    <citation type="submission" date="2023-07" db="EMBL/GenBank/DDBJ databases">
        <title>Sorghum-associated microbial communities from plants grown in Nebraska, USA.</title>
        <authorList>
            <person name="Schachtman D."/>
        </authorList>
    </citation>
    <scope>NUCLEOTIDE SEQUENCE [LARGE SCALE GENOMIC DNA]</scope>
    <source>
        <strain evidence="2 3">CC60</strain>
    </source>
</reference>
<keyword evidence="1" id="KW-0472">Membrane</keyword>
<proteinExistence type="predicted"/>
<keyword evidence="1" id="KW-1133">Transmembrane helix</keyword>
<feature type="transmembrane region" description="Helical" evidence="1">
    <location>
        <begin position="16"/>
        <end position="42"/>
    </location>
</feature>
<keyword evidence="1" id="KW-0812">Transmembrane</keyword>
<accession>A0ABT9SV43</accession>
<evidence type="ECO:0000313" key="3">
    <source>
        <dbReference type="Proteomes" id="UP001237737"/>
    </source>
</evidence>
<dbReference type="RefSeq" id="WP_306846359.1">
    <property type="nucleotide sequence ID" value="NZ_JAUSSK010000001.1"/>
</dbReference>
<dbReference type="PROSITE" id="PS00409">
    <property type="entry name" value="PROKAR_NTER_METHYL"/>
    <property type="match status" value="1"/>
</dbReference>
<dbReference type="Proteomes" id="UP001237737">
    <property type="component" value="Unassembled WGS sequence"/>
</dbReference>
<dbReference type="EMBL" id="JAUSSK010000001">
    <property type="protein sequence ID" value="MDQ0007872.1"/>
    <property type="molecule type" value="Genomic_DNA"/>
</dbReference>
<dbReference type="Pfam" id="PF07963">
    <property type="entry name" value="N_methyl"/>
    <property type="match status" value="1"/>
</dbReference>
<keyword evidence="3" id="KW-1185">Reference proteome</keyword>
<evidence type="ECO:0000313" key="2">
    <source>
        <dbReference type="EMBL" id="MDQ0007872.1"/>
    </source>
</evidence>
<organism evidence="2 3">
    <name type="scientific">Luteibacter jiangsuensis</name>
    <dbReference type="NCBI Taxonomy" id="637577"/>
    <lineage>
        <taxon>Bacteria</taxon>
        <taxon>Pseudomonadati</taxon>
        <taxon>Pseudomonadota</taxon>
        <taxon>Gammaproteobacteria</taxon>
        <taxon>Lysobacterales</taxon>
        <taxon>Rhodanobacteraceae</taxon>
        <taxon>Luteibacter</taxon>
    </lineage>
</organism>
<dbReference type="NCBIfam" id="TIGR02532">
    <property type="entry name" value="IV_pilin_GFxxxE"/>
    <property type="match status" value="1"/>
</dbReference>
<protein>
    <submittedName>
        <fullName evidence="2">Prepilin-type N-terminal cleavage/methylation domain-containing protein</fullName>
    </submittedName>
</protein>